<keyword evidence="2" id="KW-1133">Transmembrane helix</keyword>
<gene>
    <name evidence="3" type="ORF">F1189_10450</name>
</gene>
<comment type="caution">
    <text evidence="3">The sequence shown here is derived from an EMBL/GenBank/DDBJ whole genome shotgun (WGS) entry which is preliminary data.</text>
</comment>
<evidence type="ECO:0008006" key="5">
    <source>
        <dbReference type="Google" id="ProtNLM"/>
    </source>
</evidence>
<keyword evidence="2" id="KW-0472">Membrane</keyword>
<dbReference type="AlphaFoldDB" id="A0A5M6IVH0"/>
<keyword evidence="2" id="KW-0812">Transmembrane</keyword>
<evidence type="ECO:0000313" key="4">
    <source>
        <dbReference type="Proteomes" id="UP000325255"/>
    </source>
</evidence>
<protein>
    <recommendedName>
        <fullName evidence="5">SH3 domain-containing protein</fullName>
    </recommendedName>
</protein>
<evidence type="ECO:0000256" key="1">
    <source>
        <dbReference type="SAM" id="Coils"/>
    </source>
</evidence>
<dbReference type="Proteomes" id="UP000325255">
    <property type="component" value="Unassembled WGS sequence"/>
</dbReference>
<feature type="coiled-coil region" evidence="1">
    <location>
        <begin position="73"/>
        <end position="116"/>
    </location>
</feature>
<feature type="transmembrane region" description="Helical" evidence="2">
    <location>
        <begin position="121"/>
        <end position="145"/>
    </location>
</feature>
<sequence>MTDPNAPTTTDADFERLAARVGMLASEAGEADNAGRAVGALARRLGLTGGDLKRIFLAGAALVGHRPPNPQERERLEYELATLRQSLNLVESDIRRAMFERDAALLENQLLRARVERTRMLALGGGVIGVVALLMLVIGAVTVLLRPDLPPPRPAVERFAPDGALQVHTAHIRPIGASLFRDPDRAGVMLAVLPGGTRVTVRRLLWKALVQWAEVEAPGGRVGYVLTTEIDLS</sequence>
<proteinExistence type="predicted"/>
<name>A0A5M6IVH0_9PROT</name>
<evidence type="ECO:0000256" key="2">
    <source>
        <dbReference type="SAM" id="Phobius"/>
    </source>
</evidence>
<keyword evidence="4" id="KW-1185">Reference proteome</keyword>
<evidence type="ECO:0000313" key="3">
    <source>
        <dbReference type="EMBL" id="KAA5612313.1"/>
    </source>
</evidence>
<reference evidence="3 4" key="1">
    <citation type="submission" date="2019-09" db="EMBL/GenBank/DDBJ databases">
        <title>Genome sequence of Rhodovastum atsumiense, a diverse member of the Acetobacteraceae family of non-sulfur purple photosynthetic bacteria.</title>
        <authorList>
            <person name="Meyer T."/>
            <person name="Kyndt J."/>
        </authorList>
    </citation>
    <scope>NUCLEOTIDE SEQUENCE [LARGE SCALE GENOMIC DNA]</scope>
    <source>
        <strain evidence="3 4">DSM 21279</strain>
    </source>
</reference>
<dbReference type="RefSeq" id="WP_150040685.1">
    <property type="nucleotide sequence ID" value="NZ_OW485601.1"/>
</dbReference>
<accession>A0A5M6IVH0</accession>
<keyword evidence="1" id="KW-0175">Coiled coil</keyword>
<dbReference type="EMBL" id="VWPK01000013">
    <property type="protein sequence ID" value="KAA5612313.1"/>
    <property type="molecule type" value="Genomic_DNA"/>
</dbReference>
<organism evidence="3 4">
    <name type="scientific">Rhodovastum atsumiense</name>
    <dbReference type="NCBI Taxonomy" id="504468"/>
    <lineage>
        <taxon>Bacteria</taxon>
        <taxon>Pseudomonadati</taxon>
        <taxon>Pseudomonadota</taxon>
        <taxon>Alphaproteobacteria</taxon>
        <taxon>Acetobacterales</taxon>
        <taxon>Acetobacteraceae</taxon>
        <taxon>Rhodovastum</taxon>
    </lineage>
</organism>